<proteinExistence type="inferred from homology"/>
<evidence type="ECO:0000313" key="8">
    <source>
        <dbReference type="EMBL" id="MFA0789359.1"/>
    </source>
</evidence>
<dbReference type="EMBL" id="JBGMEL010000002">
    <property type="protein sequence ID" value="MFA0789359.1"/>
    <property type="molecule type" value="Genomic_DNA"/>
</dbReference>
<dbReference type="InterPro" id="IPR029063">
    <property type="entry name" value="SAM-dependent_MTases_sf"/>
</dbReference>
<comment type="caution">
    <text evidence="8">The sequence shown here is derived from an EMBL/GenBank/DDBJ whole genome shotgun (WGS) entry which is preliminary data.</text>
</comment>
<protein>
    <submittedName>
        <fullName evidence="8">Class I SAM-dependent rRNA methyltransferase</fullName>
        <ecNumber evidence="8">2.1.1.-</ecNumber>
    </submittedName>
</protein>
<evidence type="ECO:0000256" key="1">
    <source>
        <dbReference type="ARBA" id="ARBA00004496"/>
    </source>
</evidence>
<reference evidence="8 9" key="1">
    <citation type="submission" date="2024-08" db="EMBL/GenBank/DDBJ databases">
        <authorList>
            <person name="Ishaq N."/>
        </authorList>
    </citation>
    <scope>NUCLEOTIDE SEQUENCE [LARGE SCALE GENOMIC DNA]</scope>
    <source>
        <strain evidence="8 9">JCM 30400</strain>
    </source>
</reference>
<dbReference type="PANTHER" id="PTHR42873">
    <property type="entry name" value="RIBOSOMAL RNA LARGE SUBUNIT METHYLTRANSFERASE"/>
    <property type="match status" value="1"/>
</dbReference>
<evidence type="ECO:0000259" key="7">
    <source>
        <dbReference type="Pfam" id="PF17785"/>
    </source>
</evidence>
<dbReference type="Gene3D" id="3.30.750.80">
    <property type="entry name" value="RNA methyltransferase domain (HRMD) like"/>
    <property type="match status" value="1"/>
</dbReference>
<organism evidence="8 9">
    <name type="scientific">Microbulbifer echini</name>
    <dbReference type="NCBI Taxonomy" id="1529067"/>
    <lineage>
        <taxon>Bacteria</taxon>
        <taxon>Pseudomonadati</taxon>
        <taxon>Pseudomonadota</taxon>
        <taxon>Gammaproteobacteria</taxon>
        <taxon>Cellvibrionales</taxon>
        <taxon>Microbulbiferaceae</taxon>
        <taxon>Microbulbifer</taxon>
    </lineage>
</organism>
<dbReference type="Pfam" id="PF17785">
    <property type="entry name" value="PUA_3"/>
    <property type="match status" value="1"/>
</dbReference>
<keyword evidence="5" id="KW-0949">S-adenosyl-L-methionine</keyword>
<dbReference type="GO" id="GO:0032259">
    <property type="term" value="P:methylation"/>
    <property type="evidence" value="ECO:0007669"/>
    <property type="project" value="UniProtKB-KW"/>
</dbReference>
<dbReference type="CDD" id="cd11572">
    <property type="entry name" value="RlmI_M_like"/>
    <property type="match status" value="1"/>
</dbReference>
<dbReference type="RefSeq" id="WP_299583888.1">
    <property type="nucleotide sequence ID" value="NZ_JBGMEL010000002.1"/>
</dbReference>
<dbReference type="GO" id="GO:0008168">
    <property type="term" value="F:methyltransferase activity"/>
    <property type="evidence" value="ECO:0007669"/>
    <property type="project" value="UniProtKB-KW"/>
</dbReference>
<dbReference type="PANTHER" id="PTHR42873:SF1">
    <property type="entry name" value="S-ADENOSYLMETHIONINE-DEPENDENT METHYLTRANSFERASE DOMAIN-CONTAINING PROTEIN"/>
    <property type="match status" value="1"/>
</dbReference>
<dbReference type="Pfam" id="PF03602">
    <property type="entry name" value="Cons_hypoth95"/>
    <property type="match status" value="1"/>
</dbReference>
<accession>A0ABV4NJE9</accession>
<keyword evidence="3 8" id="KW-0489">Methyltransferase</keyword>
<dbReference type="Gene3D" id="3.40.50.150">
    <property type="entry name" value="Vaccinia Virus protein VP39"/>
    <property type="match status" value="1"/>
</dbReference>
<feature type="domain" description="RlmI-like PUA" evidence="7">
    <location>
        <begin position="4"/>
        <end position="70"/>
    </location>
</feature>
<dbReference type="SUPFAM" id="SSF53335">
    <property type="entry name" value="S-adenosyl-L-methionine-dependent methyltransferases"/>
    <property type="match status" value="1"/>
</dbReference>
<keyword evidence="9" id="KW-1185">Reference proteome</keyword>
<keyword evidence="2" id="KW-0963">Cytoplasm</keyword>
<name>A0ABV4NJE9_9GAMM</name>
<gene>
    <name evidence="8" type="ORF">ACCI51_02305</name>
</gene>
<dbReference type="SUPFAM" id="SSF88697">
    <property type="entry name" value="PUA domain-like"/>
    <property type="match status" value="1"/>
</dbReference>
<evidence type="ECO:0000256" key="5">
    <source>
        <dbReference type="ARBA" id="ARBA00022691"/>
    </source>
</evidence>
<sequence>MAELILNRGAERRLKRGHLWIYSNEVDTKRSPLKGMAPGSQCQIRDSQGKLLGTAFVNPSQLICARLLSRKDSFTEVDVSERLLSALKQRQRYFDHPSYRLVYGDSDALPGLVVDRFGDHLVVQVSNWGMDQYQQVVVDKLIELVQPKGILLRNDHQGRAIEGMPLVNEVVYGEVPELVPFEENGVPLLAPVHQGQKTGWFYDHRENRRQLNRWVQEKRVLDLFSYAGGWGIQALANGASSAVCVDASQQALDWCKVNAEHNNFSDRLTSVQGKALDVLKAMVSEKERFDVIVLDPPAFIKRRKDHKAGLAAYHHINELAMRLLSRDGLLVSASCSMHLQSDELVDCVRGAAHRLGRRASILASGGQGADHPVHPAIPETNYLKAHFVHLG</sequence>
<dbReference type="Gene3D" id="2.30.130.10">
    <property type="entry name" value="PUA domain"/>
    <property type="match status" value="1"/>
</dbReference>
<dbReference type="InterPro" id="IPR041532">
    <property type="entry name" value="RlmI-like_PUA"/>
</dbReference>
<evidence type="ECO:0000256" key="4">
    <source>
        <dbReference type="ARBA" id="ARBA00022679"/>
    </source>
</evidence>
<dbReference type="Proteomes" id="UP001569414">
    <property type="component" value="Unassembled WGS sequence"/>
</dbReference>
<comment type="similarity">
    <text evidence="6">Belongs to the methyltransferase superfamily. RlmI family.</text>
</comment>
<dbReference type="InterPro" id="IPR015947">
    <property type="entry name" value="PUA-like_sf"/>
</dbReference>
<evidence type="ECO:0000256" key="6">
    <source>
        <dbReference type="ARBA" id="ARBA00038091"/>
    </source>
</evidence>
<evidence type="ECO:0000256" key="3">
    <source>
        <dbReference type="ARBA" id="ARBA00022603"/>
    </source>
</evidence>
<evidence type="ECO:0000256" key="2">
    <source>
        <dbReference type="ARBA" id="ARBA00022490"/>
    </source>
</evidence>
<evidence type="ECO:0000313" key="9">
    <source>
        <dbReference type="Proteomes" id="UP001569414"/>
    </source>
</evidence>
<dbReference type="CDD" id="cd21153">
    <property type="entry name" value="PUA_RlmI"/>
    <property type="match status" value="1"/>
</dbReference>
<dbReference type="InterPro" id="IPR036974">
    <property type="entry name" value="PUA_sf"/>
</dbReference>
<dbReference type="PROSITE" id="PS50890">
    <property type="entry name" value="PUA"/>
    <property type="match status" value="1"/>
</dbReference>
<dbReference type="EC" id="2.1.1.-" evidence="8"/>
<dbReference type="CDD" id="cd02440">
    <property type="entry name" value="AdoMet_MTases"/>
    <property type="match status" value="1"/>
</dbReference>
<comment type="subcellular location">
    <subcellularLocation>
        <location evidence="1">Cytoplasm</location>
    </subcellularLocation>
</comment>
<keyword evidence="4 8" id="KW-0808">Transferase</keyword>